<evidence type="ECO:0000313" key="1">
    <source>
        <dbReference type="EMBL" id="GBL94425.1"/>
    </source>
</evidence>
<keyword evidence="2" id="KW-1185">Reference proteome</keyword>
<proteinExistence type="predicted"/>
<evidence type="ECO:0000313" key="2">
    <source>
        <dbReference type="Proteomes" id="UP000499080"/>
    </source>
</evidence>
<accession>A0A4Y2BSL1</accession>
<sequence length="89" mass="10541">MTKTTPSWHSSPKFRTSPTRGRLYDLTYKRQIHDGFSVESSFEPRALRLRGWYHTTRPTRAYGHRLRATIEKLFAQMLTDLLNTVHYSI</sequence>
<name>A0A4Y2BSL1_ARAVE</name>
<reference evidence="1 2" key="1">
    <citation type="journal article" date="2019" name="Sci. Rep.">
        <title>Orb-weaving spider Araneus ventricosus genome elucidates the spidroin gene catalogue.</title>
        <authorList>
            <person name="Kono N."/>
            <person name="Nakamura H."/>
            <person name="Ohtoshi R."/>
            <person name="Moran D.A.P."/>
            <person name="Shinohara A."/>
            <person name="Yoshida Y."/>
            <person name="Fujiwara M."/>
            <person name="Mori M."/>
            <person name="Tomita M."/>
            <person name="Arakawa K."/>
        </authorList>
    </citation>
    <scope>NUCLEOTIDE SEQUENCE [LARGE SCALE GENOMIC DNA]</scope>
</reference>
<gene>
    <name evidence="1" type="ORF">AVEN_7390_1</name>
</gene>
<comment type="caution">
    <text evidence="1">The sequence shown here is derived from an EMBL/GenBank/DDBJ whole genome shotgun (WGS) entry which is preliminary data.</text>
</comment>
<dbReference type="Proteomes" id="UP000499080">
    <property type="component" value="Unassembled WGS sequence"/>
</dbReference>
<organism evidence="1 2">
    <name type="scientific">Araneus ventricosus</name>
    <name type="common">Orbweaver spider</name>
    <name type="synonym">Epeira ventricosa</name>
    <dbReference type="NCBI Taxonomy" id="182803"/>
    <lineage>
        <taxon>Eukaryota</taxon>
        <taxon>Metazoa</taxon>
        <taxon>Ecdysozoa</taxon>
        <taxon>Arthropoda</taxon>
        <taxon>Chelicerata</taxon>
        <taxon>Arachnida</taxon>
        <taxon>Araneae</taxon>
        <taxon>Araneomorphae</taxon>
        <taxon>Entelegynae</taxon>
        <taxon>Araneoidea</taxon>
        <taxon>Araneidae</taxon>
        <taxon>Araneus</taxon>
    </lineage>
</organism>
<dbReference type="AlphaFoldDB" id="A0A4Y2BSL1"/>
<dbReference type="EMBL" id="BGPR01000102">
    <property type="protein sequence ID" value="GBL94425.1"/>
    <property type="molecule type" value="Genomic_DNA"/>
</dbReference>
<protein>
    <submittedName>
        <fullName evidence="1">Uncharacterized protein</fullName>
    </submittedName>
</protein>